<feature type="chain" id="PRO_5043922543" evidence="1">
    <location>
        <begin position="20"/>
        <end position="241"/>
    </location>
</feature>
<evidence type="ECO:0000313" key="3">
    <source>
        <dbReference type="Proteomes" id="UP001159042"/>
    </source>
</evidence>
<dbReference type="AlphaFoldDB" id="A0AAV8W4W1"/>
<proteinExistence type="predicted"/>
<sequence>MKFLQFFVFLVFFMYQTDCIKSDDGDGGNIVVINTSLVKIIETVVDMTVNFIIKEDTIHSIQTVIGKVEKLLINTLWESVVDELNELEVGFNDTNKAAIECIKEQGSNLAGTLWQYMYQLAGCNVEGSIIKTNIVLPMLVDISATNEDMKSLTKEMDVCVHAPDVQLCADFISGKMLEALQSLWTTLQEDIDTALKRVENYDNTIEVCKRNSEDDFKNEIAQVKSKISKCIEDKTSNSTFV</sequence>
<keyword evidence="3" id="KW-1185">Reference proteome</keyword>
<dbReference type="Proteomes" id="UP001159042">
    <property type="component" value="Unassembled WGS sequence"/>
</dbReference>
<protein>
    <submittedName>
        <fullName evidence="2">Uncharacterized protein</fullName>
    </submittedName>
</protein>
<reference evidence="2 3" key="1">
    <citation type="journal article" date="2023" name="Insect Mol. Biol.">
        <title>Genome sequencing provides insights into the evolution of gene families encoding plant cell wall-degrading enzymes in longhorned beetles.</title>
        <authorList>
            <person name="Shin N.R."/>
            <person name="Okamura Y."/>
            <person name="Kirsch R."/>
            <person name="Pauchet Y."/>
        </authorList>
    </citation>
    <scope>NUCLEOTIDE SEQUENCE [LARGE SCALE GENOMIC DNA]</scope>
    <source>
        <strain evidence="2">EAD_L_NR</strain>
    </source>
</reference>
<name>A0AAV8W4W1_9CUCU</name>
<keyword evidence="1" id="KW-0732">Signal</keyword>
<gene>
    <name evidence="2" type="ORF">NQ315_003173</name>
</gene>
<evidence type="ECO:0000313" key="2">
    <source>
        <dbReference type="EMBL" id="KAJ8921553.1"/>
    </source>
</evidence>
<feature type="signal peptide" evidence="1">
    <location>
        <begin position="1"/>
        <end position="19"/>
    </location>
</feature>
<comment type="caution">
    <text evidence="2">The sequence shown here is derived from an EMBL/GenBank/DDBJ whole genome shotgun (WGS) entry which is preliminary data.</text>
</comment>
<organism evidence="2 3">
    <name type="scientific">Exocentrus adspersus</name>
    <dbReference type="NCBI Taxonomy" id="1586481"/>
    <lineage>
        <taxon>Eukaryota</taxon>
        <taxon>Metazoa</taxon>
        <taxon>Ecdysozoa</taxon>
        <taxon>Arthropoda</taxon>
        <taxon>Hexapoda</taxon>
        <taxon>Insecta</taxon>
        <taxon>Pterygota</taxon>
        <taxon>Neoptera</taxon>
        <taxon>Endopterygota</taxon>
        <taxon>Coleoptera</taxon>
        <taxon>Polyphaga</taxon>
        <taxon>Cucujiformia</taxon>
        <taxon>Chrysomeloidea</taxon>
        <taxon>Cerambycidae</taxon>
        <taxon>Lamiinae</taxon>
        <taxon>Acanthocinini</taxon>
        <taxon>Exocentrus</taxon>
    </lineage>
</organism>
<dbReference type="EMBL" id="JANEYG010000010">
    <property type="protein sequence ID" value="KAJ8921553.1"/>
    <property type="molecule type" value="Genomic_DNA"/>
</dbReference>
<accession>A0AAV8W4W1</accession>
<evidence type="ECO:0000256" key="1">
    <source>
        <dbReference type="SAM" id="SignalP"/>
    </source>
</evidence>